<dbReference type="PANTHER" id="PTHR13748">
    <property type="entry name" value="COBW-RELATED"/>
    <property type="match status" value="1"/>
</dbReference>
<sequence length="586" mass="65732">MKNSAEKKTKPHAKANGKLKVESEEGHKEHGHRDKHNRENEEGHGHGHGGEHKEGEKHGHGHGHEHGHGGHGHGHDHGHEGHDHKKWLVKADITQANKQFSEGQKFFNQGRLPDALRFFSKAITNMGFPEQKDIRENPNCAYEALVQISGATWLILYYRAITYFKLDNFSDASQDAGRALKLFERRFKEKKPSKEELNNYASTLWVRGSALMEFGAYKEAEKCVRKAMEIVPGNQMWIETYDVIKEQVEHSKRLAERDAKRLPVTIITGFLGSGKTTLVNHILTVQHGMKLAVVENEYGEESIDGKLVGGSSEKVNERIVEASNGCVCCTVRGDLIKAIVKLCATYKDLDGILVETTGLADPTPVAQTFYMDQLVTQKARLDGIVAVCDSRFVVQNLAEKKAHGTVNECRQQLAFADIILLNKLDLISKEELKKVKSGVRSINKTAKLIETVRSKVDPKELLGIKAFNVERVMQITPDFLEDRVTNHDEGIGSFVVRLKAPIDMELFQDWIADLLRVSSANLYRSKGLLLASGSSSKFVFHTVHEILEIEEGDEWTEGEKRESVLVFIGKDLDKQEIENGLKNLLA</sequence>
<keyword evidence="2" id="KW-0378">Hydrolase</keyword>
<dbReference type="InterPro" id="IPR011990">
    <property type="entry name" value="TPR-like_helical_dom_sf"/>
</dbReference>
<dbReference type="InterPro" id="IPR036627">
    <property type="entry name" value="CobW-likC_sf"/>
</dbReference>
<evidence type="ECO:0000256" key="7">
    <source>
        <dbReference type="SAM" id="MobiDB-lite"/>
    </source>
</evidence>
<dbReference type="Pfam" id="PF02492">
    <property type="entry name" value="cobW"/>
    <property type="match status" value="1"/>
</dbReference>
<evidence type="ECO:0000313" key="9">
    <source>
        <dbReference type="EMBL" id="CAD8458807.1"/>
    </source>
</evidence>
<dbReference type="GO" id="GO:0016787">
    <property type="term" value="F:hydrolase activity"/>
    <property type="evidence" value="ECO:0007669"/>
    <property type="project" value="UniProtKB-KW"/>
</dbReference>
<dbReference type="SUPFAM" id="SSF52540">
    <property type="entry name" value="P-loop containing nucleoside triphosphate hydrolases"/>
    <property type="match status" value="1"/>
</dbReference>
<dbReference type="Pfam" id="PF07683">
    <property type="entry name" value="CobW_C"/>
    <property type="match status" value="1"/>
</dbReference>
<dbReference type="InterPro" id="IPR011629">
    <property type="entry name" value="CobW-like_C"/>
</dbReference>
<evidence type="ECO:0000259" key="8">
    <source>
        <dbReference type="SMART" id="SM00833"/>
    </source>
</evidence>
<dbReference type="Gene3D" id="3.30.1220.10">
    <property type="entry name" value="CobW-like, C-terminal domain"/>
    <property type="match status" value="1"/>
</dbReference>
<accession>A0A7S0DPH8</accession>
<dbReference type="GO" id="GO:0005737">
    <property type="term" value="C:cytoplasm"/>
    <property type="evidence" value="ECO:0007669"/>
    <property type="project" value="TreeGrafter"/>
</dbReference>
<dbReference type="Gene3D" id="1.25.40.10">
    <property type="entry name" value="Tetratricopeptide repeat domain"/>
    <property type="match status" value="1"/>
</dbReference>
<organism evidence="9">
    <name type="scientific">Amorphochlora amoebiformis</name>
    <dbReference type="NCBI Taxonomy" id="1561963"/>
    <lineage>
        <taxon>Eukaryota</taxon>
        <taxon>Sar</taxon>
        <taxon>Rhizaria</taxon>
        <taxon>Cercozoa</taxon>
        <taxon>Chlorarachniophyceae</taxon>
        <taxon>Amorphochlora</taxon>
    </lineage>
</organism>
<feature type="repeat" description="TPR" evidence="6">
    <location>
        <begin position="201"/>
        <end position="234"/>
    </location>
</feature>
<dbReference type="GO" id="GO:0000166">
    <property type="term" value="F:nucleotide binding"/>
    <property type="evidence" value="ECO:0007669"/>
    <property type="project" value="UniProtKB-KW"/>
</dbReference>
<dbReference type="Gene3D" id="3.40.50.300">
    <property type="entry name" value="P-loop containing nucleotide triphosphate hydrolases"/>
    <property type="match status" value="1"/>
</dbReference>
<evidence type="ECO:0000256" key="5">
    <source>
        <dbReference type="ARBA" id="ARBA00049117"/>
    </source>
</evidence>
<dbReference type="EMBL" id="HBEM01026115">
    <property type="protein sequence ID" value="CAD8458807.1"/>
    <property type="molecule type" value="Transcribed_RNA"/>
</dbReference>
<dbReference type="SMART" id="SM00028">
    <property type="entry name" value="TPR"/>
    <property type="match status" value="3"/>
</dbReference>
<evidence type="ECO:0000256" key="2">
    <source>
        <dbReference type="ARBA" id="ARBA00022801"/>
    </source>
</evidence>
<dbReference type="InterPro" id="IPR051316">
    <property type="entry name" value="Zinc-reg_GTPase_activator"/>
</dbReference>
<dbReference type="SUPFAM" id="SSF48452">
    <property type="entry name" value="TPR-like"/>
    <property type="match status" value="1"/>
</dbReference>
<feature type="compositionally biased region" description="Basic and acidic residues" evidence="7">
    <location>
        <begin position="19"/>
        <end position="82"/>
    </location>
</feature>
<dbReference type="InterPro" id="IPR019734">
    <property type="entry name" value="TPR_rpt"/>
</dbReference>
<keyword evidence="3" id="KW-0143">Chaperone</keyword>
<dbReference type="InterPro" id="IPR003495">
    <property type="entry name" value="CobW/HypB/UreG_nucleotide-bd"/>
</dbReference>
<protein>
    <recommendedName>
        <fullName evidence="8">CobW C-terminal domain-containing protein</fullName>
    </recommendedName>
</protein>
<evidence type="ECO:0000256" key="1">
    <source>
        <dbReference type="ARBA" id="ARBA00022741"/>
    </source>
</evidence>
<dbReference type="SUPFAM" id="SSF90002">
    <property type="entry name" value="Hypothetical protein YjiA, C-terminal domain"/>
    <property type="match status" value="1"/>
</dbReference>
<feature type="domain" description="CobW C-terminal" evidence="8">
    <location>
        <begin position="491"/>
        <end position="585"/>
    </location>
</feature>
<dbReference type="SMART" id="SM00833">
    <property type="entry name" value="CobW_C"/>
    <property type="match status" value="1"/>
</dbReference>
<dbReference type="AlphaFoldDB" id="A0A7S0DPH8"/>
<evidence type="ECO:0000256" key="3">
    <source>
        <dbReference type="ARBA" id="ARBA00023186"/>
    </source>
</evidence>
<reference evidence="9" key="1">
    <citation type="submission" date="2021-01" db="EMBL/GenBank/DDBJ databases">
        <authorList>
            <person name="Corre E."/>
            <person name="Pelletier E."/>
            <person name="Niang G."/>
            <person name="Scheremetjew M."/>
            <person name="Finn R."/>
            <person name="Kale V."/>
            <person name="Holt S."/>
            <person name="Cochrane G."/>
            <person name="Meng A."/>
            <person name="Brown T."/>
            <person name="Cohen L."/>
        </authorList>
    </citation>
    <scope>NUCLEOTIDE SEQUENCE</scope>
    <source>
        <strain evidence="9">CCMP2058</strain>
    </source>
</reference>
<evidence type="ECO:0000256" key="6">
    <source>
        <dbReference type="PROSITE-ProRule" id="PRU00339"/>
    </source>
</evidence>
<evidence type="ECO:0000256" key="4">
    <source>
        <dbReference type="ARBA" id="ARBA00034320"/>
    </source>
</evidence>
<name>A0A7S0DPH8_9EUKA</name>
<comment type="catalytic activity">
    <reaction evidence="5">
        <text>GTP + H2O = GDP + phosphate + H(+)</text>
        <dbReference type="Rhea" id="RHEA:19669"/>
        <dbReference type="ChEBI" id="CHEBI:15377"/>
        <dbReference type="ChEBI" id="CHEBI:15378"/>
        <dbReference type="ChEBI" id="CHEBI:37565"/>
        <dbReference type="ChEBI" id="CHEBI:43474"/>
        <dbReference type="ChEBI" id="CHEBI:58189"/>
    </reaction>
    <physiologicalReaction direction="left-to-right" evidence="5">
        <dbReference type="Rhea" id="RHEA:19670"/>
    </physiologicalReaction>
</comment>
<feature type="region of interest" description="Disordered" evidence="7">
    <location>
        <begin position="1"/>
        <end position="82"/>
    </location>
</feature>
<keyword evidence="1" id="KW-0547">Nucleotide-binding</keyword>
<gene>
    <name evidence="9" type="ORF">LAMO00422_LOCUS17758</name>
</gene>
<dbReference type="PROSITE" id="PS50005">
    <property type="entry name" value="TPR"/>
    <property type="match status" value="1"/>
</dbReference>
<dbReference type="CDD" id="cd03112">
    <property type="entry name" value="CobW-like"/>
    <property type="match status" value="1"/>
</dbReference>
<dbReference type="PANTHER" id="PTHR13748:SF62">
    <property type="entry name" value="COBW DOMAIN-CONTAINING PROTEIN"/>
    <property type="match status" value="1"/>
</dbReference>
<keyword evidence="6" id="KW-0802">TPR repeat</keyword>
<dbReference type="InterPro" id="IPR027417">
    <property type="entry name" value="P-loop_NTPase"/>
</dbReference>
<comment type="similarity">
    <text evidence="4">Belongs to the SIMIBI class G3E GTPase family. ZNG1 subfamily.</text>
</comment>
<proteinExistence type="inferred from homology"/>